<feature type="region of interest" description="Disordered" evidence="2">
    <location>
        <begin position="1"/>
        <end position="26"/>
    </location>
</feature>
<comment type="subcellular location">
    <subcellularLocation>
        <location evidence="1">Cell membrane</location>
        <topology evidence="1">Single-pass type II membrane protein</topology>
    </subcellularLocation>
</comment>
<dbReference type="PANTHER" id="PTHR45710">
    <property type="entry name" value="C-TYPE LECTIN DOMAIN-CONTAINING PROTEIN 180"/>
    <property type="match status" value="1"/>
</dbReference>
<feature type="domain" description="C-type lectin" evidence="4">
    <location>
        <begin position="112"/>
        <end position="181"/>
    </location>
</feature>
<keyword evidence="6" id="KW-1185">Reference proteome</keyword>
<dbReference type="PROSITE" id="PS50041">
    <property type="entry name" value="C_TYPE_LECTIN_2"/>
    <property type="match status" value="1"/>
</dbReference>
<feature type="non-terminal residue" evidence="5">
    <location>
        <position position="183"/>
    </location>
</feature>
<proteinExistence type="predicted"/>
<evidence type="ECO:0000256" key="1">
    <source>
        <dbReference type="ARBA" id="ARBA00004401"/>
    </source>
</evidence>
<organism evidence="5 6">
    <name type="scientific">Cirrhinus molitorella</name>
    <name type="common">mud carp</name>
    <dbReference type="NCBI Taxonomy" id="172907"/>
    <lineage>
        <taxon>Eukaryota</taxon>
        <taxon>Metazoa</taxon>
        <taxon>Chordata</taxon>
        <taxon>Craniata</taxon>
        <taxon>Vertebrata</taxon>
        <taxon>Euteleostomi</taxon>
        <taxon>Actinopterygii</taxon>
        <taxon>Neopterygii</taxon>
        <taxon>Teleostei</taxon>
        <taxon>Ostariophysi</taxon>
        <taxon>Cypriniformes</taxon>
        <taxon>Cyprinidae</taxon>
        <taxon>Labeoninae</taxon>
        <taxon>Labeonini</taxon>
        <taxon>Cirrhinus</taxon>
    </lineage>
</organism>
<accession>A0ABR3LCN1</accession>
<dbReference type="Proteomes" id="UP001558613">
    <property type="component" value="Unassembled WGS sequence"/>
</dbReference>
<protein>
    <recommendedName>
        <fullName evidence="4">C-type lectin domain-containing protein</fullName>
    </recommendedName>
</protein>
<evidence type="ECO:0000256" key="2">
    <source>
        <dbReference type="SAM" id="MobiDB-lite"/>
    </source>
</evidence>
<keyword evidence="3" id="KW-1133">Transmembrane helix</keyword>
<feature type="compositionally biased region" description="Polar residues" evidence="2">
    <location>
        <begin position="8"/>
        <end position="19"/>
    </location>
</feature>
<dbReference type="InterPro" id="IPR016187">
    <property type="entry name" value="CTDL_fold"/>
</dbReference>
<keyword evidence="3" id="KW-0812">Transmembrane</keyword>
<gene>
    <name evidence="5" type="ORF">QQF64_020454</name>
</gene>
<dbReference type="InterPro" id="IPR016186">
    <property type="entry name" value="C-type_lectin-like/link_sf"/>
</dbReference>
<name>A0ABR3LCN1_9TELE</name>
<feature type="transmembrane region" description="Helical" evidence="3">
    <location>
        <begin position="36"/>
        <end position="61"/>
    </location>
</feature>
<dbReference type="Gene3D" id="3.10.100.10">
    <property type="entry name" value="Mannose-Binding Protein A, subunit A"/>
    <property type="match status" value="1"/>
</dbReference>
<comment type="caution">
    <text evidence="5">The sequence shown here is derived from an EMBL/GenBank/DDBJ whole genome shotgun (WGS) entry which is preliminary data.</text>
</comment>
<dbReference type="InterPro" id="IPR001304">
    <property type="entry name" value="C-type_lectin-like"/>
</dbReference>
<evidence type="ECO:0000313" key="6">
    <source>
        <dbReference type="Proteomes" id="UP001558613"/>
    </source>
</evidence>
<dbReference type="PANTHER" id="PTHR45710:SF26">
    <property type="entry name" value="RH26557P"/>
    <property type="match status" value="1"/>
</dbReference>
<reference evidence="5 6" key="1">
    <citation type="submission" date="2023-09" db="EMBL/GenBank/DDBJ databases">
        <authorList>
            <person name="Wang M."/>
        </authorList>
    </citation>
    <scope>NUCLEOTIDE SEQUENCE [LARGE SCALE GENOMIC DNA]</scope>
    <source>
        <strain evidence="5">GT-2023</strain>
        <tissue evidence="5">Liver</tissue>
    </source>
</reference>
<dbReference type="InterPro" id="IPR050828">
    <property type="entry name" value="C-type_lectin/matrix_domain"/>
</dbReference>
<dbReference type="SUPFAM" id="SSF56436">
    <property type="entry name" value="C-type lectin-like"/>
    <property type="match status" value="1"/>
</dbReference>
<sequence>MQSDIHKNINNTSGPQTQSHSDEEGKAPKCRGCRGLVWITVSLGHICLLLLIVIILQQFMITAERDKIKSCKSTAEGFYQTMFCLESKATPLNNELKKNASKQGNLCTSDGFLISTEKKNWSDSRQFCRDHGADLLIIKSKEKQMKVSSFLRDKMDVSVWIGLSDIENEGHMKWVDNSSLNQG</sequence>
<dbReference type="Pfam" id="PF00059">
    <property type="entry name" value="Lectin_C"/>
    <property type="match status" value="1"/>
</dbReference>
<evidence type="ECO:0000259" key="4">
    <source>
        <dbReference type="PROSITE" id="PS50041"/>
    </source>
</evidence>
<keyword evidence="3" id="KW-0472">Membrane</keyword>
<evidence type="ECO:0000256" key="3">
    <source>
        <dbReference type="SAM" id="Phobius"/>
    </source>
</evidence>
<evidence type="ECO:0000313" key="5">
    <source>
        <dbReference type="EMBL" id="KAL1249449.1"/>
    </source>
</evidence>
<dbReference type="EMBL" id="JAYMGO010000023">
    <property type="protein sequence ID" value="KAL1249449.1"/>
    <property type="molecule type" value="Genomic_DNA"/>
</dbReference>